<dbReference type="HOGENOM" id="CLU_2978259_0_0_6"/>
<dbReference type="EMBL" id="CBSY010000032">
    <property type="protein sequence ID" value="CDH18446.1"/>
    <property type="molecule type" value="Genomic_DNA"/>
</dbReference>
<evidence type="ECO:0000256" key="1">
    <source>
        <dbReference type="SAM" id="Phobius"/>
    </source>
</evidence>
<keyword evidence="1" id="KW-0472">Membrane</keyword>
<sequence>MSLLKLIVLVISNLFGTLLGFYQLKVPIKELYPVRRKTSAFRGCRKSSCYPLKSVLFL</sequence>
<keyword evidence="3" id="KW-1185">Reference proteome</keyword>
<gene>
    <name evidence="2" type="ORF">XBKQ1_1270001</name>
</gene>
<protein>
    <submittedName>
        <fullName evidence="2">Uncharacterized protein</fullName>
    </submittedName>
</protein>
<dbReference type="AlphaFoldDB" id="A0A077PCM1"/>
<dbReference type="Proteomes" id="UP000028500">
    <property type="component" value="Unassembled WGS sequence"/>
</dbReference>
<organism evidence="2 3">
    <name type="scientific">Xenorhabdus bovienii str. kraussei Quebec</name>
    <dbReference type="NCBI Taxonomy" id="1398203"/>
    <lineage>
        <taxon>Bacteria</taxon>
        <taxon>Pseudomonadati</taxon>
        <taxon>Pseudomonadota</taxon>
        <taxon>Gammaproteobacteria</taxon>
        <taxon>Enterobacterales</taxon>
        <taxon>Morganellaceae</taxon>
        <taxon>Xenorhabdus</taxon>
    </lineage>
</organism>
<evidence type="ECO:0000313" key="2">
    <source>
        <dbReference type="EMBL" id="CDH18446.1"/>
    </source>
</evidence>
<comment type="caution">
    <text evidence="2">The sequence shown here is derived from an EMBL/GenBank/DDBJ whole genome shotgun (WGS) entry which is preliminary data.</text>
</comment>
<accession>A0A077PCM1</accession>
<keyword evidence="1" id="KW-1133">Transmembrane helix</keyword>
<reference evidence="2" key="1">
    <citation type="submission" date="2013-07" db="EMBL/GenBank/DDBJ databases">
        <title>Sub-species coevolution in mutualistic symbiosis.</title>
        <authorList>
            <person name="Murfin K."/>
            <person name="Klassen J."/>
            <person name="Lee M."/>
            <person name="Forst S."/>
            <person name="Stock P."/>
            <person name="Goodrich-Blair H."/>
        </authorList>
    </citation>
    <scope>NUCLEOTIDE SEQUENCE [LARGE SCALE GENOMIC DNA]</scope>
    <source>
        <strain evidence="2">Kraussei Quebec</strain>
    </source>
</reference>
<evidence type="ECO:0000313" key="3">
    <source>
        <dbReference type="Proteomes" id="UP000028500"/>
    </source>
</evidence>
<name>A0A077PCM1_XENBV</name>
<feature type="transmembrane region" description="Helical" evidence="1">
    <location>
        <begin position="6"/>
        <end position="24"/>
    </location>
</feature>
<keyword evidence="1" id="KW-0812">Transmembrane</keyword>
<proteinExistence type="predicted"/>